<name>A0AAD7P106_9AGAR</name>
<protein>
    <submittedName>
        <fullName evidence="2">Uncharacterized protein</fullName>
    </submittedName>
</protein>
<gene>
    <name evidence="2" type="ORF">B0H16DRAFT_1496056</name>
</gene>
<keyword evidence="1" id="KW-0812">Transmembrane</keyword>
<keyword evidence="1" id="KW-0472">Membrane</keyword>
<evidence type="ECO:0000313" key="3">
    <source>
        <dbReference type="Proteomes" id="UP001215598"/>
    </source>
</evidence>
<dbReference type="EMBL" id="JARKIB010000003">
    <property type="protein sequence ID" value="KAJ7783237.1"/>
    <property type="molecule type" value="Genomic_DNA"/>
</dbReference>
<dbReference type="AlphaFoldDB" id="A0AAD7P106"/>
<keyword evidence="1" id="KW-1133">Transmembrane helix</keyword>
<evidence type="ECO:0000256" key="1">
    <source>
        <dbReference type="SAM" id="Phobius"/>
    </source>
</evidence>
<reference evidence="2" key="1">
    <citation type="submission" date="2023-03" db="EMBL/GenBank/DDBJ databases">
        <title>Massive genome expansion in bonnet fungi (Mycena s.s.) driven by repeated elements and novel gene families across ecological guilds.</title>
        <authorList>
            <consortium name="Lawrence Berkeley National Laboratory"/>
            <person name="Harder C.B."/>
            <person name="Miyauchi S."/>
            <person name="Viragh M."/>
            <person name="Kuo A."/>
            <person name="Thoen E."/>
            <person name="Andreopoulos B."/>
            <person name="Lu D."/>
            <person name="Skrede I."/>
            <person name="Drula E."/>
            <person name="Henrissat B."/>
            <person name="Morin E."/>
            <person name="Kohler A."/>
            <person name="Barry K."/>
            <person name="LaButti K."/>
            <person name="Morin E."/>
            <person name="Salamov A."/>
            <person name="Lipzen A."/>
            <person name="Mereny Z."/>
            <person name="Hegedus B."/>
            <person name="Baldrian P."/>
            <person name="Stursova M."/>
            <person name="Weitz H."/>
            <person name="Taylor A."/>
            <person name="Grigoriev I.V."/>
            <person name="Nagy L.G."/>
            <person name="Martin F."/>
            <person name="Kauserud H."/>
        </authorList>
    </citation>
    <scope>NUCLEOTIDE SEQUENCE</scope>
    <source>
        <strain evidence="2">CBHHK182m</strain>
    </source>
</reference>
<evidence type="ECO:0000313" key="2">
    <source>
        <dbReference type="EMBL" id="KAJ7783237.1"/>
    </source>
</evidence>
<accession>A0AAD7P106</accession>
<feature type="transmembrane region" description="Helical" evidence="1">
    <location>
        <begin position="58"/>
        <end position="85"/>
    </location>
</feature>
<dbReference type="Proteomes" id="UP001215598">
    <property type="component" value="Unassembled WGS sequence"/>
</dbReference>
<keyword evidence="3" id="KW-1185">Reference proteome</keyword>
<feature type="transmembrane region" description="Helical" evidence="1">
    <location>
        <begin position="105"/>
        <end position="128"/>
    </location>
</feature>
<sequence>MATRDAQNKITLYLSPTQQPPVTPVELREEIGPDAWNGRLATITKTASRYHKQMFERVWSIIAVLAVIVVPVATFPLILSALNVFHLNSDPTGRTATNHVLEARAISVSMVLGIALVFILPIAVWKYIGQREVNSIVKKWETADRQGRGSIPMSTWTVKTPGLLRSNIVLTIQLPPGTPISVFSVNAYTPAFVNPPADAGANYYYPYKSSEPGLPHMSTIGNVPLFQDEKRGYYGSEQA</sequence>
<comment type="caution">
    <text evidence="2">The sequence shown here is derived from an EMBL/GenBank/DDBJ whole genome shotgun (WGS) entry which is preliminary data.</text>
</comment>
<proteinExistence type="predicted"/>
<organism evidence="2 3">
    <name type="scientific">Mycena metata</name>
    <dbReference type="NCBI Taxonomy" id="1033252"/>
    <lineage>
        <taxon>Eukaryota</taxon>
        <taxon>Fungi</taxon>
        <taxon>Dikarya</taxon>
        <taxon>Basidiomycota</taxon>
        <taxon>Agaricomycotina</taxon>
        <taxon>Agaricomycetes</taxon>
        <taxon>Agaricomycetidae</taxon>
        <taxon>Agaricales</taxon>
        <taxon>Marasmiineae</taxon>
        <taxon>Mycenaceae</taxon>
        <taxon>Mycena</taxon>
    </lineage>
</organism>